<sequence length="161" mass="18056">MVSAELLCQISERISQAKQACPGAAGKPFGGINIIYAGDLGQLRPVASSALYASNLLGRLAPSTKESIRGHRGLFGAALWQQLTHVIELKQNVRAITDPFYVDLLNRFRRLQLDAPTEYQTLCDAPVIFGSRRLRDLYNTIRARQFAEQTNQTYHFYLARD</sequence>
<reference evidence="1" key="1">
    <citation type="submission" date="2019-10" db="EMBL/GenBank/DDBJ databases">
        <authorList>
            <consortium name="DOE Joint Genome Institute"/>
            <person name="Kuo A."/>
            <person name="Miyauchi S."/>
            <person name="Kiss E."/>
            <person name="Drula E."/>
            <person name="Kohler A."/>
            <person name="Sanchez-Garcia M."/>
            <person name="Andreopoulos B."/>
            <person name="Barry K.W."/>
            <person name="Bonito G."/>
            <person name="Buee M."/>
            <person name="Carver A."/>
            <person name="Chen C."/>
            <person name="Cichocki N."/>
            <person name="Clum A."/>
            <person name="Culley D."/>
            <person name="Crous P.W."/>
            <person name="Fauchery L."/>
            <person name="Girlanda M."/>
            <person name="Hayes R."/>
            <person name="Keri Z."/>
            <person name="LaButti K."/>
            <person name="Lipzen A."/>
            <person name="Lombard V."/>
            <person name="Magnuson J."/>
            <person name="Maillard F."/>
            <person name="Morin E."/>
            <person name="Murat C."/>
            <person name="Nolan M."/>
            <person name="Ohm R."/>
            <person name="Pangilinan J."/>
            <person name="Pereira M."/>
            <person name="Perotto S."/>
            <person name="Peter M."/>
            <person name="Riley R."/>
            <person name="Sitrit Y."/>
            <person name="Stielow B."/>
            <person name="Szollosi G."/>
            <person name="Zifcakova L."/>
            <person name="Stursova M."/>
            <person name="Spatafora J.W."/>
            <person name="Tedersoo L."/>
            <person name="Vaario L.-M."/>
            <person name="Yamada A."/>
            <person name="Yan M."/>
            <person name="Wang P."/>
            <person name="Xu J."/>
            <person name="Bruns T."/>
            <person name="Baldrian P."/>
            <person name="Vilgalys R."/>
            <person name="Henrissat B."/>
            <person name="Grigoriev I.V."/>
            <person name="Hibbett D."/>
            <person name="Nagy L.G."/>
            <person name="Martin F.M."/>
        </authorList>
    </citation>
    <scope>NUCLEOTIDE SEQUENCE</scope>
    <source>
        <strain evidence="1">BED1</strain>
    </source>
</reference>
<keyword evidence="2" id="KW-1185">Reference proteome</keyword>
<dbReference type="EMBL" id="WHUW01000135">
    <property type="protein sequence ID" value="KAF8421888.1"/>
    <property type="molecule type" value="Genomic_DNA"/>
</dbReference>
<evidence type="ECO:0000313" key="1">
    <source>
        <dbReference type="EMBL" id="KAF8421888.1"/>
    </source>
</evidence>
<comment type="caution">
    <text evidence="1">The sequence shown here is derived from an EMBL/GenBank/DDBJ whole genome shotgun (WGS) entry which is preliminary data.</text>
</comment>
<dbReference type="AlphaFoldDB" id="A0AAD4BD67"/>
<proteinExistence type="predicted"/>
<reference evidence="1" key="2">
    <citation type="journal article" date="2020" name="Nat. Commun.">
        <title>Large-scale genome sequencing of mycorrhizal fungi provides insights into the early evolution of symbiotic traits.</title>
        <authorList>
            <person name="Miyauchi S."/>
            <person name="Kiss E."/>
            <person name="Kuo A."/>
            <person name="Drula E."/>
            <person name="Kohler A."/>
            <person name="Sanchez-Garcia M."/>
            <person name="Morin E."/>
            <person name="Andreopoulos B."/>
            <person name="Barry K.W."/>
            <person name="Bonito G."/>
            <person name="Buee M."/>
            <person name="Carver A."/>
            <person name="Chen C."/>
            <person name="Cichocki N."/>
            <person name="Clum A."/>
            <person name="Culley D."/>
            <person name="Crous P.W."/>
            <person name="Fauchery L."/>
            <person name="Girlanda M."/>
            <person name="Hayes R.D."/>
            <person name="Keri Z."/>
            <person name="LaButti K."/>
            <person name="Lipzen A."/>
            <person name="Lombard V."/>
            <person name="Magnuson J."/>
            <person name="Maillard F."/>
            <person name="Murat C."/>
            <person name="Nolan M."/>
            <person name="Ohm R.A."/>
            <person name="Pangilinan J."/>
            <person name="Pereira M.F."/>
            <person name="Perotto S."/>
            <person name="Peter M."/>
            <person name="Pfister S."/>
            <person name="Riley R."/>
            <person name="Sitrit Y."/>
            <person name="Stielow J.B."/>
            <person name="Szollosi G."/>
            <person name="Zifcakova L."/>
            <person name="Stursova M."/>
            <person name="Spatafora J.W."/>
            <person name="Tedersoo L."/>
            <person name="Vaario L.M."/>
            <person name="Yamada A."/>
            <person name="Yan M."/>
            <person name="Wang P."/>
            <person name="Xu J."/>
            <person name="Bruns T."/>
            <person name="Baldrian P."/>
            <person name="Vilgalys R."/>
            <person name="Dunand C."/>
            <person name="Henrissat B."/>
            <person name="Grigoriev I.V."/>
            <person name="Hibbett D."/>
            <person name="Nagy L.G."/>
            <person name="Martin F.M."/>
        </authorList>
    </citation>
    <scope>NUCLEOTIDE SEQUENCE</scope>
    <source>
        <strain evidence="1">BED1</strain>
    </source>
</reference>
<evidence type="ECO:0008006" key="3">
    <source>
        <dbReference type="Google" id="ProtNLM"/>
    </source>
</evidence>
<accession>A0AAD4BD67</accession>
<gene>
    <name evidence="1" type="ORF">L210DRAFT_3363953</name>
</gene>
<organism evidence="1 2">
    <name type="scientific">Boletus edulis BED1</name>
    <dbReference type="NCBI Taxonomy" id="1328754"/>
    <lineage>
        <taxon>Eukaryota</taxon>
        <taxon>Fungi</taxon>
        <taxon>Dikarya</taxon>
        <taxon>Basidiomycota</taxon>
        <taxon>Agaricomycotina</taxon>
        <taxon>Agaricomycetes</taxon>
        <taxon>Agaricomycetidae</taxon>
        <taxon>Boletales</taxon>
        <taxon>Boletineae</taxon>
        <taxon>Boletaceae</taxon>
        <taxon>Boletoideae</taxon>
        <taxon>Boletus</taxon>
    </lineage>
</organism>
<feature type="non-terminal residue" evidence="1">
    <location>
        <position position="161"/>
    </location>
</feature>
<dbReference type="Proteomes" id="UP001194468">
    <property type="component" value="Unassembled WGS sequence"/>
</dbReference>
<evidence type="ECO:0000313" key="2">
    <source>
        <dbReference type="Proteomes" id="UP001194468"/>
    </source>
</evidence>
<protein>
    <recommendedName>
        <fullName evidence="3">ATP-dependent DNA helicase</fullName>
    </recommendedName>
</protein>
<name>A0AAD4BD67_BOLED</name>